<reference evidence="11" key="2">
    <citation type="journal article" date="2021" name="PeerJ">
        <title>Extensive microbial diversity within the chicken gut microbiome revealed by metagenomics and culture.</title>
        <authorList>
            <person name="Gilroy R."/>
            <person name="Ravi A."/>
            <person name="Getino M."/>
            <person name="Pursley I."/>
            <person name="Horton D.L."/>
            <person name="Alikhan N.F."/>
            <person name="Baker D."/>
            <person name="Gharbi K."/>
            <person name="Hall N."/>
            <person name="Watson M."/>
            <person name="Adriaenssens E.M."/>
            <person name="Foster-Nyarko E."/>
            <person name="Jarju S."/>
            <person name="Secka A."/>
            <person name="Antonio M."/>
            <person name="Oren A."/>
            <person name="Chaudhuri R.R."/>
            <person name="La Ragione R."/>
            <person name="Hildebrand F."/>
            <person name="Pallen M.J."/>
        </authorList>
    </citation>
    <scope>NUCLEOTIDE SEQUENCE</scope>
    <source>
        <strain evidence="11">F1-3629</strain>
    </source>
</reference>
<keyword evidence="8 9" id="KW-0472">Membrane</keyword>
<dbReference type="PANTHER" id="PTHR43470:SF3">
    <property type="entry name" value="PHOSPHATE TRANSPORT SYSTEM PERMEASE PROTEIN PSTA-RELATED"/>
    <property type="match status" value="1"/>
</dbReference>
<reference evidence="11" key="1">
    <citation type="submission" date="2020-10" db="EMBL/GenBank/DDBJ databases">
        <authorList>
            <person name="Gilroy R."/>
        </authorList>
    </citation>
    <scope>NUCLEOTIDE SEQUENCE</scope>
    <source>
        <strain evidence="11">F1-3629</strain>
    </source>
</reference>
<feature type="transmembrane region" description="Helical" evidence="9">
    <location>
        <begin position="31"/>
        <end position="56"/>
    </location>
</feature>
<evidence type="ECO:0000259" key="10">
    <source>
        <dbReference type="PROSITE" id="PS50928"/>
    </source>
</evidence>
<organism evidence="11 12">
    <name type="scientific">Candidatus Cryptobacteroides gallistercoris</name>
    <dbReference type="NCBI Taxonomy" id="2840765"/>
    <lineage>
        <taxon>Bacteria</taxon>
        <taxon>Pseudomonadati</taxon>
        <taxon>Bacteroidota</taxon>
        <taxon>Bacteroidia</taxon>
        <taxon>Bacteroidales</taxon>
        <taxon>Candidatus Cryptobacteroides</taxon>
    </lineage>
</organism>
<dbReference type="Proteomes" id="UP000771749">
    <property type="component" value="Unassembled WGS sequence"/>
</dbReference>
<evidence type="ECO:0000256" key="9">
    <source>
        <dbReference type="RuleBase" id="RU363043"/>
    </source>
</evidence>
<feature type="transmembrane region" description="Helical" evidence="9">
    <location>
        <begin position="76"/>
        <end position="106"/>
    </location>
</feature>
<dbReference type="GO" id="GO:0035435">
    <property type="term" value="P:phosphate ion transmembrane transport"/>
    <property type="evidence" value="ECO:0007669"/>
    <property type="project" value="InterPro"/>
</dbReference>
<dbReference type="SUPFAM" id="SSF161098">
    <property type="entry name" value="MetI-like"/>
    <property type="match status" value="1"/>
</dbReference>
<evidence type="ECO:0000256" key="5">
    <source>
        <dbReference type="ARBA" id="ARBA00022475"/>
    </source>
</evidence>
<accession>A0A940IG35</accession>
<gene>
    <name evidence="11" type="primary">pstA</name>
    <name evidence="11" type="ORF">IAC07_02270</name>
</gene>
<dbReference type="InterPro" id="IPR000515">
    <property type="entry name" value="MetI-like"/>
</dbReference>
<comment type="subcellular location">
    <subcellularLocation>
        <location evidence="1 9">Cell membrane</location>
        <topology evidence="1 9">Multi-pass membrane protein</topology>
    </subcellularLocation>
</comment>
<feature type="transmembrane region" description="Helical" evidence="9">
    <location>
        <begin position="271"/>
        <end position="293"/>
    </location>
</feature>
<feature type="domain" description="ABC transmembrane type-1" evidence="10">
    <location>
        <begin position="81"/>
        <end position="290"/>
    </location>
</feature>
<keyword evidence="5 9" id="KW-1003">Cell membrane</keyword>
<evidence type="ECO:0000256" key="1">
    <source>
        <dbReference type="ARBA" id="ARBA00004651"/>
    </source>
</evidence>
<proteinExistence type="inferred from homology"/>
<dbReference type="Gene3D" id="1.10.3720.10">
    <property type="entry name" value="MetI-like"/>
    <property type="match status" value="1"/>
</dbReference>
<dbReference type="NCBIfam" id="TIGR00974">
    <property type="entry name" value="3a0107s02c"/>
    <property type="match status" value="1"/>
</dbReference>
<keyword evidence="4" id="KW-0813">Transport</keyword>
<dbReference type="InterPro" id="IPR005672">
    <property type="entry name" value="Phosphate_PstA"/>
</dbReference>
<evidence type="ECO:0000313" key="11">
    <source>
        <dbReference type="EMBL" id="MBO8453534.1"/>
    </source>
</evidence>
<feature type="transmembrane region" description="Helical" evidence="9">
    <location>
        <begin position="127"/>
        <end position="147"/>
    </location>
</feature>
<dbReference type="EMBL" id="JADIMJ010000036">
    <property type="protein sequence ID" value="MBO8453534.1"/>
    <property type="molecule type" value="Genomic_DNA"/>
</dbReference>
<comment type="similarity">
    <text evidence="2 9">Belongs to the binding-protein-dependent transport system permease family. CysTW subfamily.</text>
</comment>
<evidence type="ECO:0000256" key="4">
    <source>
        <dbReference type="ARBA" id="ARBA00022448"/>
    </source>
</evidence>
<dbReference type="AlphaFoldDB" id="A0A940IG35"/>
<evidence type="ECO:0000256" key="2">
    <source>
        <dbReference type="ARBA" id="ARBA00007069"/>
    </source>
</evidence>
<dbReference type="InterPro" id="IPR035906">
    <property type="entry name" value="MetI-like_sf"/>
</dbReference>
<dbReference type="PANTHER" id="PTHR43470">
    <property type="entry name" value="PHOSPHATE TRANSPORT SYSTEM PERMEASE PROTEIN PSTA-RELATED"/>
    <property type="match status" value="1"/>
</dbReference>
<evidence type="ECO:0000256" key="8">
    <source>
        <dbReference type="ARBA" id="ARBA00023136"/>
    </source>
</evidence>
<evidence type="ECO:0000256" key="3">
    <source>
        <dbReference type="ARBA" id="ARBA00016864"/>
    </source>
</evidence>
<evidence type="ECO:0000313" key="12">
    <source>
        <dbReference type="Proteomes" id="UP000771749"/>
    </source>
</evidence>
<keyword evidence="7 9" id="KW-1133">Transmembrane helix</keyword>
<sequence>MDNQETNKHSVPAFPEGYSIRKRRSQAAAFAVFRVLSLFIVLILFAILGFIIWKGAGVISWDFLTKAPEDGMTSGGIFPAIAGTLLLMLGSAAVAFPIGIMSGVYMNEYASKTGWAVKFIRLMTNNLSGVPSIVFGLFGMALFVKYLGFGDSILAGSLTLGLLSLPLVIRTTEEALKDIPDGIREGSLALGATKLQTIWKVVLPMGMPRIITGLILSLGRVSGETAPILFTCAAYFFPQLPTSIFDQCMALPYHLYVISTSGTDIEAQQPIAYGTALVLIIIVLVINLLAGLLRRHFEKRLKVK</sequence>
<name>A0A940IG35_9BACT</name>
<keyword evidence="6 9" id="KW-0812">Transmembrane</keyword>
<comment type="caution">
    <text evidence="9">Lacks conserved residue(s) required for the propagation of feature annotation.</text>
</comment>
<evidence type="ECO:0000256" key="6">
    <source>
        <dbReference type="ARBA" id="ARBA00022692"/>
    </source>
</evidence>
<dbReference type="GO" id="GO:0005886">
    <property type="term" value="C:plasma membrane"/>
    <property type="evidence" value="ECO:0007669"/>
    <property type="project" value="UniProtKB-SubCell"/>
</dbReference>
<dbReference type="CDD" id="cd06261">
    <property type="entry name" value="TM_PBP2"/>
    <property type="match status" value="1"/>
</dbReference>
<dbReference type="PROSITE" id="PS50928">
    <property type="entry name" value="ABC_TM1"/>
    <property type="match status" value="1"/>
</dbReference>
<comment type="caution">
    <text evidence="11">The sequence shown here is derived from an EMBL/GenBank/DDBJ whole genome shotgun (WGS) entry which is preliminary data.</text>
</comment>
<evidence type="ECO:0000256" key="7">
    <source>
        <dbReference type="ARBA" id="ARBA00022989"/>
    </source>
</evidence>
<dbReference type="Pfam" id="PF00528">
    <property type="entry name" value="BPD_transp_1"/>
    <property type="match status" value="1"/>
</dbReference>
<dbReference type="GO" id="GO:0005315">
    <property type="term" value="F:phosphate transmembrane transporter activity"/>
    <property type="evidence" value="ECO:0007669"/>
    <property type="project" value="InterPro"/>
</dbReference>
<protein>
    <recommendedName>
        <fullName evidence="3 9">Phosphate transport system permease protein PstA</fullName>
    </recommendedName>
</protein>